<evidence type="ECO:0000256" key="1">
    <source>
        <dbReference type="SAM" id="MobiDB-lite"/>
    </source>
</evidence>
<evidence type="ECO:0000313" key="2">
    <source>
        <dbReference type="EMBL" id="QHS85803.1"/>
    </source>
</evidence>
<organism evidence="2">
    <name type="scientific">viral metagenome</name>
    <dbReference type="NCBI Taxonomy" id="1070528"/>
    <lineage>
        <taxon>unclassified sequences</taxon>
        <taxon>metagenomes</taxon>
        <taxon>organismal metagenomes</taxon>
    </lineage>
</organism>
<protein>
    <submittedName>
        <fullName evidence="2">Uncharacterized protein</fullName>
    </submittedName>
</protein>
<feature type="compositionally biased region" description="Polar residues" evidence="1">
    <location>
        <begin position="21"/>
        <end position="34"/>
    </location>
</feature>
<dbReference type="EMBL" id="MN739048">
    <property type="protein sequence ID" value="QHS85803.1"/>
    <property type="molecule type" value="Genomic_DNA"/>
</dbReference>
<reference evidence="2" key="1">
    <citation type="journal article" date="2020" name="Nature">
        <title>Giant virus diversity and host interactions through global metagenomics.</title>
        <authorList>
            <person name="Schulz F."/>
            <person name="Roux S."/>
            <person name="Paez-Espino D."/>
            <person name="Jungbluth S."/>
            <person name="Walsh D.A."/>
            <person name="Denef V.J."/>
            <person name="McMahon K.D."/>
            <person name="Konstantinidis K.T."/>
            <person name="Eloe-Fadrosh E.A."/>
            <person name="Kyrpides N.C."/>
            <person name="Woyke T."/>
        </authorList>
    </citation>
    <scope>NUCLEOTIDE SEQUENCE</scope>
    <source>
        <strain evidence="2">GVMAG-M-3300009185-36</strain>
    </source>
</reference>
<accession>A0A6C0B2V6</accession>
<proteinExistence type="predicted"/>
<feature type="region of interest" description="Disordered" evidence="1">
    <location>
        <begin position="1"/>
        <end position="41"/>
    </location>
</feature>
<dbReference type="AlphaFoldDB" id="A0A6C0B2V6"/>
<name>A0A6C0B2V6_9ZZZZ</name>
<sequence length="80" mass="8571">MEKSWQGYITALGGQKPPASSIDSGMPFSNTEGGPSTGFVQWKPKDTLKKYDAMNTGWLGAEASELAANKMFKPENASAK</sequence>